<feature type="transmembrane region" description="Helical" evidence="7">
    <location>
        <begin position="184"/>
        <end position="203"/>
    </location>
</feature>
<keyword evidence="5 7" id="KW-1133">Transmembrane helix</keyword>
<dbReference type="CDD" id="cd06173">
    <property type="entry name" value="MFS_MefA_like"/>
    <property type="match status" value="1"/>
</dbReference>
<evidence type="ECO:0000256" key="7">
    <source>
        <dbReference type="SAM" id="Phobius"/>
    </source>
</evidence>
<accession>A0A7Y9IAZ2</accession>
<dbReference type="PROSITE" id="PS50850">
    <property type="entry name" value="MFS"/>
    <property type="match status" value="1"/>
</dbReference>
<dbReference type="Proteomes" id="UP000569914">
    <property type="component" value="Unassembled WGS sequence"/>
</dbReference>
<keyword evidence="2" id="KW-0813">Transport</keyword>
<dbReference type="RefSeq" id="WP_246322413.1">
    <property type="nucleotide sequence ID" value="NZ_JACCBU010000001.1"/>
</dbReference>
<proteinExistence type="predicted"/>
<dbReference type="EMBL" id="JACCBU010000001">
    <property type="protein sequence ID" value="NYE73494.1"/>
    <property type="molecule type" value="Genomic_DNA"/>
</dbReference>
<feature type="transmembrane region" description="Helical" evidence="7">
    <location>
        <begin position="408"/>
        <end position="430"/>
    </location>
</feature>
<dbReference type="GO" id="GO:0005886">
    <property type="term" value="C:plasma membrane"/>
    <property type="evidence" value="ECO:0007669"/>
    <property type="project" value="UniProtKB-SubCell"/>
</dbReference>
<dbReference type="InterPro" id="IPR020846">
    <property type="entry name" value="MFS_dom"/>
</dbReference>
<evidence type="ECO:0000256" key="1">
    <source>
        <dbReference type="ARBA" id="ARBA00004651"/>
    </source>
</evidence>
<dbReference type="PANTHER" id="PTHR23513">
    <property type="entry name" value="INTEGRAL MEMBRANE EFFLUX PROTEIN-RELATED"/>
    <property type="match status" value="1"/>
</dbReference>
<sequence length="453" mass="48319">MSTAPAERSRSAIFGDRSIALSEALDRLSRPIRSRQWPRTLAALQVRNYRLFLSSQVVATTGLWMQRIAQDWLVLELTGSVAAVGIAVALQFTPVLLFGLFGGVIADRYSKRAILIITQSVATLMALTLGVLALTGTVAVWHVYLVAAILGFVTVVDNPTRQVFVSELVGDQHLRNAVSLNSSVFQFGALLGPALSGVLIHAVGQGWSFLINAASCLVVVAMLIIIRVPAGSSTVVAKAKGQLREGLRYIQHTSEVGWTIVLVATIGLFGLNMPVILAAFADHEFGTGVSGYSLFNSLSAIGALVGALISARRRGQVRLRVLVSLLTLLGVTIGLAAIAPSVWTFGMVLILIGLLTLQFLTGANSLVQLTTAPAVRGRVMSVYLLVLLGGQAIGSPVVGWLIDHFGARPSMLLCGGLVAFVALLSGLAMAHRSNLRLGMDRSTYRRWVHIRAR</sequence>
<evidence type="ECO:0000256" key="3">
    <source>
        <dbReference type="ARBA" id="ARBA00022475"/>
    </source>
</evidence>
<feature type="transmembrane region" description="Helical" evidence="7">
    <location>
        <begin position="345"/>
        <end position="367"/>
    </location>
</feature>
<keyword evidence="3" id="KW-1003">Cell membrane</keyword>
<organism evidence="9 10">
    <name type="scientific">Microlunatus parietis</name>
    <dbReference type="NCBI Taxonomy" id="682979"/>
    <lineage>
        <taxon>Bacteria</taxon>
        <taxon>Bacillati</taxon>
        <taxon>Actinomycetota</taxon>
        <taxon>Actinomycetes</taxon>
        <taxon>Propionibacteriales</taxon>
        <taxon>Propionibacteriaceae</taxon>
        <taxon>Microlunatus</taxon>
    </lineage>
</organism>
<evidence type="ECO:0000256" key="4">
    <source>
        <dbReference type="ARBA" id="ARBA00022692"/>
    </source>
</evidence>
<dbReference type="Pfam" id="PF05977">
    <property type="entry name" value="MFS_3"/>
    <property type="match status" value="1"/>
</dbReference>
<evidence type="ECO:0000256" key="6">
    <source>
        <dbReference type="ARBA" id="ARBA00023136"/>
    </source>
</evidence>
<feature type="transmembrane region" description="Helical" evidence="7">
    <location>
        <begin position="258"/>
        <end position="280"/>
    </location>
</feature>
<evidence type="ECO:0000313" key="10">
    <source>
        <dbReference type="Proteomes" id="UP000569914"/>
    </source>
</evidence>
<feature type="transmembrane region" description="Helical" evidence="7">
    <location>
        <begin position="49"/>
        <end position="69"/>
    </location>
</feature>
<dbReference type="InterPro" id="IPR036259">
    <property type="entry name" value="MFS_trans_sf"/>
</dbReference>
<feature type="transmembrane region" description="Helical" evidence="7">
    <location>
        <begin position="209"/>
        <end position="237"/>
    </location>
</feature>
<protein>
    <submittedName>
        <fullName evidence="9">MFS family permease</fullName>
    </submittedName>
</protein>
<evidence type="ECO:0000256" key="2">
    <source>
        <dbReference type="ARBA" id="ARBA00022448"/>
    </source>
</evidence>
<comment type="caution">
    <text evidence="9">The sequence shown here is derived from an EMBL/GenBank/DDBJ whole genome shotgun (WGS) entry which is preliminary data.</text>
</comment>
<keyword evidence="4 7" id="KW-0812">Transmembrane</keyword>
<name>A0A7Y9IAZ2_9ACTN</name>
<feature type="transmembrane region" description="Helical" evidence="7">
    <location>
        <begin position="292"/>
        <end position="309"/>
    </location>
</feature>
<dbReference type="AlphaFoldDB" id="A0A7Y9IAZ2"/>
<evidence type="ECO:0000313" key="9">
    <source>
        <dbReference type="EMBL" id="NYE73494.1"/>
    </source>
</evidence>
<reference evidence="9 10" key="1">
    <citation type="submission" date="2020-07" db="EMBL/GenBank/DDBJ databases">
        <title>Sequencing the genomes of 1000 actinobacteria strains.</title>
        <authorList>
            <person name="Klenk H.-P."/>
        </authorList>
    </citation>
    <scope>NUCLEOTIDE SEQUENCE [LARGE SCALE GENOMIC DNA]</scope>
    <source>
        <strain evidence="9 10">DSM 22083</strain>
    </source>
</reference>
<dbReference type="GO" id="GO:0022857">
    <property type="term" value="F:transmembrane transporter activity"/>
    <property type="evidence" value="ECO:0007669"/>
    <property type="project" value="InterPro"/>
</dbReference>
<feature type="transmembrane region" description="Helical" evidence="7">
    <location>
        <begin position="113"/>
        <end position="133"/>
    </location>
</feature>
<dbReference type="SUPFAM" id="SSF103473">
    <property type="entry name" value="MFS general substrate transporter"/>
    <property type="match status" value="1"/>
</dbReference>
<evidence type="ECO:0000256" key="5">
    <source>
        <dbReference type="ARBA" id="ARBA00022989"/>
    </source>
</evidence>
<keyword evidence="10" id="KW-1185">Reference proteome</keyword>
<keyword evidence="6 7" id="KW-0472">Membrane</keyword>
<feature type="transmembrane region" description="Helical" evidence="7">
    <location>
        <begin position="139"/>
        <end position="156"/>
    </location>
</feature>
<dbReference type="PANTHER" id="PTHR23513:SF11">
    <property type="entry name" value="STAPHYLOFERRIN A TRANSPORTER"/>
    <property type="match status" value="1"/>
</dbReference>
<dbReference type="InterPro" id="IPR010290">
    <property type="entry name" value="TM_effector"/>
</dbReference>
<evidence type="ECO:0000259" key="8">
    <source>
        <dbReference type="PROSITE" id="PS50850"/>
    </source>
</evidence>
<feature type="transmembrane region" description="Helical" evidence="7">
    <location>
        <begin position="321"/>
        <end position="339"/>
    </location>
</feature>
<gene>
    <name evidence="9" type="ORF">BKA15_004823</name>
</gene>
<feature type="transmembrane region" description="Helical" evidence="7">
    <location>
        <begin position="379"/>
        <end position="402"/>
    </location>
</feature>
<comment type="subcellular location">
    <subcellularLocation>
        <location evidence="1">Cell membrane</location>
        <topology evidence="1">Multi-pass membrane protein</topology>
    </subcellularLocation>
</comment>
<dbReference type="Gene3D" id="1.20.1250.20">
    <property type="entry name" value="MFS general substrate transporter like domains"/>
    <property type="match status" value="1"/>
</dbReference>
<feature type="domain" description="Major facilitator superfamily (MFS) profile" evidence="8">
    <location>
        <begin position="40"/>
        <end position="434"/>
    </location>
</feature>
<feature type="transmembrane region" description="Helical" evidence="7">
    <location>
        <begin position="81"/>
        <end position="106"/>
    </location>
</feature>